<dbReference type="EMBL" id="GBRH01254355">
    <property type="protein sequence ID" value="JAD43540.1"/>
    <property type="molecule type" value="Transcribed_RNA"/>
</dbReference>
<protein>
    <submittedName>
        <fullName evidence="1">Uncharacterized protein</fullName>
    </submittedName>
</protein>
<reference evidence="1" key="2">
    <citation type="journal article" date="2015" name="Data Brief">
        <title>Shoot transcriptome of the giant reed, Arundo donax.</title>
        <authorList>
            <person name="Barrero R.A."/>
            <person name="Guerrero F.D."/>
            <person name="Moolhuijzen P."/>
            <person name="Goolsby J.A."/>
            <person name="Tidwell J."/>
            <person name="Bellgard S.E."/>
            <person name="Bellgard M.I."/>
        </authorList>
    </citation>
    <scope>NUCLEOTIDE SEQUENCE</scope>
    <source>
        <tissue evidence="1">Shoot tissue taken approximately 20 cm above the soil surface</tissue>
    </source>
</reference>
<name>A0A0A9A3E8_ARUDO</name>
<organism evidence="1">
    <name type="scientific">Arundo donax</name>
    <name type="common">Giant reed</name>
    <name type="synonym">Donax arundinaceus</name>
    <dbReference type="NCBI Taxonomy" id="35708"/>
    <lineage>
        <taxon>Eukaryota</taxon>
        <taxon>Viridiplantae</taxon>
        <taxon>Streptophyta</taxon>
        <taxon>Embryophyta</taxon>
        <taxon>Tracheophyta</taxon>
        <taxon>Spermatophyta</taxon>
        <taxon>Magnoliopsida</taxon>
        <taxon>Liliopsida</taxon>
        <taxon>Poales</taxon>
        <taxon>Poaceae</taxon>
        <taxon>PACMAD clade</taxon>
        <taxon>Arundinoideae</taxon>
        <taxon>Arundineae</taxon>
        <taxon>Arundo</taxon>
    </lineage>
</organism>
<proteinExistence type="predicted"/>
<accession>A0A0A9A3E8</accession>
<sequence>MIFIFIFLSGNLYNLKMHMPYEDLIQTV</sequence>
<dbReference type="AlphaFoldDB" id="A0A0A9A3E8"/>
<evidence type="ECO:0000313" key="1">
    <source>
        <dbReference type="EMBL" id="JAD43540.1"/>
    </source>
</evidence>
<reference evidence="1" key="1">
    <citation type="submission" date="2014-09" db="EMBL/GenBank/DDBJ databases">
        <authorList>
            <person name="Magalhaes I.L.F."/>
            <person name="Oliveira U."/>
            <person name="Santos F.R."/>
            <person name="Vidigal T.H.D.A."/>
            <person name="Brescovit A.D."/>
            <person name="Santos A.J."/>
        </authorList>
    </citation>
    <scope>NUCLEOTIDE SEQUENCE</scope>
    <source>
        <tissue evidence="1">Shoot tissue taken approximately 20 cm above the soil surface</tissue>
    </source>
</reference>